<evidence type="ECO:0008006" key="2">
    <source>
        <dbReference type="Google" id="ProtNLM"/>
    </source>
</evidence>
<dbReference type="AlphaFoldDB" id="A0A382PWN8"/>
<evidence type="ECO:0000313" key="1">
    <source>
        <dbReference type="EMBL" id="SVC76482.1"/>
    </source>
</evidence>
<dbReference type="EMBL" id="UINC01109574">
    <property type="protein sequence ID" value="SVC76482.1"/>
    <property type="molecule type" value="Genomic_DNA"/>
</dbReference>
<feature type="non-terminal residue" evidence="1">
    <location>
        <position position="87"/>
    </location>
</feature>
<reference evidence="1" key="1">
    <citation type="submission" date="2018-05" db="EMBL/GenBank/DDBJ databases">
        <authorList>
            <person name="Lanie J.A."/>
            <person name="Ng W.-L."/>
            <person name="Kazmierczak K.M."/>
            <person name="Andrzejewski T.M."/>
            <person name="Davidsen T.M."/>
            <person name="Wayne K.J."/>
            <person name="Tettelin H."/>
            <person name="Glass J.I."/>
            <person name="Rusch D."/>
            <person name="Podicherti R."/>
            <person name="Tsui H.-C.T."/>
            <person name="Winkler M.E."/>
        </authorList>
    </citation>
    <scope>NUCLEOTIDE SEQUENCE</scope>
</reference>
<dbReference type="SUPFAM" id="SSF53335">
    <property type="entry name" value="S-adenosyl-L-methionine-dependent methyltransferases"/>
    <property type="match status" value="1"/>
</dbReference>
<sequence length="87" mass="9709">MRPWPLRQLTNWTIRKLLPKSVRRGDATIVLNPRDPVVSGALFFGVYEKSETNFIQHTLKPGMTVLDVGANIGYYTALAARRVGPNG</sequence>
<gene>
    <name evidence="1" type="ORF">METZ01_LOCUS329336</name>
</gene>
<protein>
    <recommendedName>
        <fullName evidence="2">SAM-dependent methyltransferase TRM5/TYW2-type domain-containing protein</fullName>
    </recommendedName>
</protein>
<name>A0A382PWN8_9ZZZZ</name>
<accession>A0A382PWN8</accession>
<dbReference type="Pfam" id="PF01135">
    <property type="entry name" value="PCMT"/>
    <property type="match status" value="1"/>
</dbReference>
<dbReference type="Gene3D" id="3.40.50.150">
    <property type="entry name" value="Vaccinia Virus protein VP39"/>
    <property type="match status" value="1"/>
</dbReference>
<organism evidence="1">
    <name type="scientific">marine metagenome</name>
    <dbReference type="NCBI Taxonomy" id="408172"/>
    <lineage>
        <taxon>unclassified sequences</taxon>
        <taxon>metagenomes</taxon>
        <taxon>ecological metagenomes</taxon>
    </lineage>
</organism>
<dbReference type="InterPro" id="IPR029063">
    <property type="entry name" value="SAM-dependent_MTases_sf"/>
</dbReference>
<proteinExistence type="predicted"/>